<reference evidence="1" key="1">
    <citation type="submission" date="2025-08" db="UniProtKB">
        <authorList>
            <consortium name="Ensembl"/>
        </authorList>
    </citation>
    <scope>IDENTIFICATION</scope>
</reference>
<dbReference type="Ensembl" id="ENSFHET00000021843.1">
    <property type="protein sequence ID" value="ENSFHEP00000014117.1"/>
    <property type="gene ID" value="ENSFHEG00000015713.1"/>
</dbReference>
<protein>
    <submittedName>
        <fullName evidence="1">Uncharacterized protein</fullName>
    </submittedName>
</protein>
<reference evidence="1" key="2">
    <citation type="submission" date="2025-09" db="UniProtKB">
        <authorList>
            <consortium name="Ensembl"/>
        </authorList>
    </citation>
    <scope>IDENTIFICATION</scope>
</reference>
<keyword evidence="2" id="KW-1185">Reference proteome</keyword>
<dbReference type="AlphaFoldDB" id="A0A3Q2PN90"/>
<evidence type="ECO:0000313" key="2">
    <source>
        <dbReference type="Proteomes" id="UP000265000"/>
    </source>
</evidence>
<organism evidence="1 2">
    <name type="scientific">Fundulus heteroclitus</name>
    <name type="common">Killifish</name>
    <name type="synonym">Mummichog</name>
    <dbReference type="NCBI Taxonomy" id="8078"/>
    <lineage>
        <taxon>Eukaryota</taxon>
        <taxon>Metazoa</taxon>
        <taxon>Chordata</taxon>
        <taxon>Craniata</taxon>
        <taxon>Vertebrata</taxon>
        <taxon>Euteleostomi</taxon>
        <taxon>Actinopterygii</taxon>
        <taxon>Neopterygii</taxon>
        <taxon>Teleostei</taxon>
        <taxon>Neoteleostei</taxon>
        <taxon>Acanthomorphata</taxon>
        <taxon>Ovalentaria</taxon>
        <taxon>Atherinomorphae</taxon>
        <taxon>Cyprinodontiformes</taxon>
        <taxon>Fundulidae</taxon>
        <taxon>Fundulus</taxon>
    </lineage>
</organism>
<proteinExistence type="predicted"/>
<evidence type="ECO:0000313" key="1">
    <source>
        <dbReference type="Ensembl" id="ENSFHEP00000014117.1"/>
    </source>
</evidence>
<dbReference type="Proteomes" id="UP000265000">
    <property type="component" value="Unplaced"/>
</dbReference>
<sequence>PRTLICPDLRLLYRNIYQTHNIFPHGQKPTFRQKCSGLKRLKSRRRSLNLVTQTSSTPWSRRSRLVVGKRLAEIYTWINACPELPAFPLCRQAAALLSRLRTENIYVGASFKSHLSLMNSLILSQCCSVEHLTQSVTFQFYVQTLRNPVSKRRPDHFVILVLKKRTLM</sequence>
<name>A0A3Q2PN90_FUNHE</name>
<accession>A0A3Q2PN90</accession>